<proteinExistence type="predicted"/>
<dbReference type="EMBL" id="HBUF01552785">
    <property type="protein sequence ID" value="CAG6759479.1"/>
    <property type="molecule type" value="Transcribed_RNA"/>
</dbReference>
<dbReference type="EMBL" id="HBUF01114296">
    <property type="protein sequence ID" value="CAG6640860.1"/>
    <property type="molecule type" value="Transcribed_RNA"/>
</dbReference>
<evidence type="ECO:0000259" key="1">
    <source>
        <dbReference type="PROSITE" id="PS50878"/>
    </source>
</evidence>
<feature type="domain" description="Reverse transcriptase" evidence="1">
    <location>
        <begin position="1"/>
        <end position="107"/>
    </location>
</feature>
<dbReference type="Pfam" id="PF00078">
    <property type="entry name" value="RVT_1"/>
    <property type="match status" value="1"/>
</dbReference>
<evidence type="ECO:0000313" key="2">
    <source>
        <dbReference type="EMBL" id="CAG6640860.1"/>
    </source>
</evidence>
<dbReference type="AlphaFoldDB" id="A0A8D8R0Q9"/>
<dbReference type="InterPro" id="IPR000477">
    <property type="entry name" value="RT_dom"/>
</dbReference>
<dbReference type="EMBL" id="HBUF01552782">
    <property type="protein sequence ID" value="CAG6759469.1"/>
    <property type="molecule type" value="Transcribed_RNA"/>
</dbReference>
<accession>A0A8D8R0Q9</accession>
<dbReference type="PANTHER" id="PTHR33332">
    <property type="entry name" value="REVERSE TRANSCRIPTASE DOMAIN-CONTAINING PROTEIN"/>
    <property type="match status" value="1"/>
</dbReference>
<protein>
    <recommendedName>
        <fullName evidence="1">Reverse transcriptase domain-containing protein</fullName>
    </recommendedName>
</protein>
<name>A0A8D8R0Q9_9HEMI</name>
<dbReference type="PROSITE" id="PS50878">
    <property type="entry name" value="RT_POL"/>
    <property type="match status" value="1"/>
</dbReference>
<organism evidence="2">
    <name type="scientific">Cacopsylla melanoneura</name>
    <dbReference type="NCBI Taxonomy" id="428564"/>
    <lineage>
        <taxon>Eukaryota</taxon>
        <taxon>Metazoa</taxon>
        <taxon>Ecdysozoa</taxon>
        <taxon>Arthropoda</taxon>
        <taxon>Hexapoda</taxon>
        <taxon>Insecta</taxon>
        <taxon>Pterygota</taxon>
        <taxon>Neoptera</taxon>
        <taxon>Paraneoptera</taxon>
        <taxon>Hemiptera</taxon>
        <taxon>Sternorrhyncha</taxon>
        <taxon>Psylloidea</taxon>
        <taxon>Psyllidae</taxon>
        <taxon>Psyllinae</taxon>
        <taxon>Cacopsylla</taxon>
    </lineage>
</organism>
<reference evidence="2" key="1">
    <citation type="submission" date="2021-05" db="EMBL/GenBank/DDBJ databases">
        <authorList>
            <person name="Alioto T."/>
            <person name="Alioto T."/>
            <person name="Gomez Garrido J."/>
        </authorList>
    </citation>
    <scope>NUCLEOTIDE SEQUENCE</scope>
</reference>
<sequence>MEPLSGTLFNIASCSLANVIDQNISFTSYIDDFLFYTSHKNICILEQRMNINLIKIANWCSENGFSISFDKSSSIVFNNKKPVDVNIKMNNINIKNVTEFKHLGIILDFNLKWTQHIKYTKQKALKSLNTMKILSSKFHGVNRDVHRKIYLAYTQSILDYGSIFFMNADKKILSHLNTIHHMGIRLISRALKSSPVQSLYAESGIHPLDIRRRLLFSNFISNISADPKNPLYNLILNNYNLNKFDPDFNNEAFLKNQPLIVYYQNPKLQSCLHFT</sequence>